<dbReference type="Gene3D" id="3.90.550.50">
    <property type="match status" value="1"/>
</dbReference>
<sequence length="415" mass="46546">MEEQGGNGCKRQVVVESPVRPLRSLVRSCFIFLLFLSTVILIILFAIPASSFQPDWWDNLSLYTYYHRWTIPIHPHGPSPTTVPAPPPTTVPLTTVPAPPPTTVPPTTVPAPPSTTVPPTTVPAPPSTTIRPPPTNQYHFGHPRNFHFIMDEPDKCKTQTPFLVLMVPVAPGNLAARDAIRRTWGTETLVQGKKVQTLFMLGLPGGSGAQELQEKVNQESRAHHDLLQSDFMDTYHNLTIKTMVILEWLVSRCPEASYAMKIDSDVFLNVQNLVSMLVNPDTPKQNYMTGLVWWHSPVLRNPNEKFFLPYEEIAESEYPPYPLGFGYVMSMDLPKKILGVSPQIKPIYIEDAYLGMCLKRLGISPTDPPSQSLFAVNPLNSYERCKLSTVVAVMTTRVSQLLKYWQEYTRPGPPC</sequence>
<evidence type="ECO:0000256" key="8">
    <source>
        <dbReference type="ARBA" id="ARBA00022989"/>
    </source>
</evidence>
<dbReference type="EC" id="2.4.1.-" evidence="13"/>
<keyword evidence="10" id="KW-0443">Lipid metabolism</keyword>
<feature type="transmembrane region" description="Helical" evidence="13">
    <location>
        <begin position="25"/>
        <end position="47"/>
    </location>
</feature>
<evidence type="ECO:0000256" key="3">
    <source>
        <dbReference type="ARBA" id="ARBA00008661"/>
    </source>
</evidence>
<keyword evidence="5" id="KW-0808">Transferase</keyword>
<feature type="region of interest" description="Disordered" evidence="14">
    <location>
        <begin position="105"/>
        <end position="126"/>
    </location>
</feature>
<organism evidence="15 16">
    <name type="scientific">Coregonus suidteri</name>
    <dbReference type="NCBI Taxonomy" id="861788"/>
    <lineage>
        <taxon>Eukaryota</taxon>
        <taxon>Metazoa</taxon>
        <taxon>Chordata</taxon>
        <taxon>Craniata</taxon>
        <taxon>Vertebrata</taxon>
        <taxon>Euteleostomi</taxon>
        <taxon>Actinopterygii</taxon>
        <taxon>Neopterygii</taxon>
        <taxon>Teleostei</taxon>
        <taxon>Protacanthopterygii</taxon>
        <taxon>Salmoniformes</taxon>
        <taxon>Salmonidae</taxon>
        <taxon>Coregoninae</taxon>
        <taxon>Coregonus</taxon>
    </lineage>
</organism>
<keyword evidence="12" id="KW-0325">Glycoprotein</keyword>
<dbReference type="InterPro" id="IPR002659">
    <property type="entry name" value="Glyco_trans_31"/>
</dbReference>
<gene>
    <name evidence="15" type="ORF">J4Q44_G00288220</name>
</gene>
<evidence type="ECO:0000256" key="10">
    <source>
        <dbReference type="ARBA" id="ARBA00023098"/>
    </source>
</evidence>
<evidence type="ECO:0000256" key="14">
    <source>
        <dbReference type="SAM" id="MobiDB-lite"/>
    </source>
</evidence>
<keyword evidence="4 13" id="KW-0328">Glycosyltransferase</keyword>
<proteinExistence type="inferred from homology"/>
<keyword evidence="16" id="KW-1185">Reference proteome</keyword>
<evidence type="ECO:0000256" key="1">
    <source>
        <dbReference type="ARBA" id="ARBA00004323"/>
    </source>
</evidence>
<evidence type="ECO:0000256" key="5">
    <source>
        <dbReference type="ARBA" id="ARBA00022679"/>
    </source>
</evidence>
<dbReference type="EMBL" id="JAGTTL010000027">
    <property type="protein sequence ID" value="KAK6300724.1"/>
    <property type="molecule type" value="Genomic_DNA"/>
</dbReference>
<evidence type="ECO:0000256" key="2">
    <source>
        <dbReference type="ARBA" id="ARBA00004922"/>
    </source>
</evidence>
<evidence type="ECO:0000256" key="13">
    <source>
        <dbReference type="RuleBase" id="RU363063"/>
    </source>
</evidence>
<accession>A0AAN8QD90</accession>
<evidence type="ECO:0000256" key="7">
    <source>
        <dbReference type="ARBA" id="ARBA00022968"/>
    </source>
</evidence>
<evidence type="ECO:0000256" key="4">
    <source>
        <dbReference type="ARBA" id="ARBA00022676"/>
    </source>
</evidence>
<evidence type="ECO:0000256" key="9">
    <source>
        <dbReference type="ARBA" id="ARBA00023034"/>
    </source>
</evidence>
<evidence type="ECO:0000313" key="16">
    <source>
        <dbReference type="Proteomes" id="UP001356427"/>
    </source>
</evidence>
<evidence type="ECO:0000256" key="6">
    <source>
        <dbReference type="ARBA" id="ARBA00022692"/>
    </source>
</evidence>
<comment type="pathway">
    <text evidence="2">Protein modification; protein glycosylation.</text>
</comment>
<dbReference type="GO" id="GO:0000139">
    <property type="term" value="C:Golgi membrane"/>
    <property type="evidence" value="ECO:0007669"/>
    <property type="project" value="UniProtKB-SubCell"/>
</dbReference>
<comment type="subcellular location">
    <subcellularLocation>
        <location evidence="1 13">Golgi apparatus membrane</location>
        <topology evidence="1 13">Single-pass type II membrane protein</topology>
    </subcellularLocation>
</comment>
<dbReference type="Proteomes" id="UP001356427">
    <property type="component" value="Unassembled WGS sequence"/>
</dbReference>
<keyword evidence="8 13" id="KW-1133">Transmembrane helix</keyword>
<comment type="caution">
    <text evidence="15">The sequence shown here is derived from an EMBL/GenBank/DDBJ whole genome shotgun (WGS) entry which is preliminary data.</text>
</comment>
<dbReference type="GO" id="GO:0008499">
    <property type="term" value="F:N-acetyl-beta-D-glucosaminide beta-(1,3)-galactosyltransferase activity"/>
    <property type="evidence" value="ECO:0007669"/>
    <property type="project" value="TreeGrafter"/>
</dbReference>
<dbReference type="PANTHER" id="PTHR11214">
    <property type="entry name" value="BETA-1,3-N-ACETYLGLUCOSAMINYLTRANSFERASE"/>
    <property type="match status" value="1"/>
</dbReference>
<comment type="similarity">
    <text evidence="3 13">Belongs to the glycosyltransferase 31 family.</text>
</comment>
<evidence type="ECO:0000256" key="11">
    <source>
        <dbReference type="ARBA" id="ARBA00023136"/>
    </source>
</evidence>
<evidence type="ECO:0000313" key="15">
    <source>
        <dbReference type="EMBL" id="KAK6300724.1"/>
    </source>
</evidence>
<keyword evidence="9 13" id="KW-0333">Golgi apparatus</keyword>
<dbReference type="Pfam" id="PF01762">
    <property type="entry name" value="Galactosyl_T"/>
    <property type="match status" value="1"/>
</dbReference>
<protein>
    <recommendedName>
        <fullName evidence="13">Hexosyltransferase</fullName>
        <ecNumber evidence="13">2.4.1.-</ecNumber>
    </recommendedName>
</protein>
<dbReference type="GO" id="GO:0006493">
    <property type="term" value="P:protein O-linked glycosylation"/>
    <property type="evidence" value="ECO:0007669"/>
    <property type="project" value="TreeGrafter"/>
</dbReference>
<keyword evidence="6 13" id="KW-0812">Transmembrane</keyword>
<dbReference type="GO" id="GO:0006629">
    <property type="term" value="P:lipid metabolic process"/>
    <property type="evidence" value="ECO:0007669"/>
    <property type="project" value="UniProtKB-KW"/>
</dbReference>
<reference evidence="15 16" key="1">
    <citation type="submission" date="2021-04" db="EMBL/GenBank/DDBJ databases">
        <authorList>
            <person name="De Guttry C."/>
            <person name="Zahm M."/>
            <person name="Klopp C."/>
            <person name="Cabau C."/>
            <person name="Louis A."/>
            <person name="Berthelot C."/>
            <person name="Parey E."/>
            <person name="Roest Crollius H."/>
            <person name="Montfort J."/>
            <person name="Robinson-Rechavi M."/>
            <person name="Bucao C."/>
            <person name="Bouchez O."/>
            <person name="Gislard M."/>
            <person name="Lluch J."/>
            <person name="Milhes M."/>
            <person name="Lampietro C."/>
            <person name="Lopez Roques C."/>
            <person name="Donnadieu C."/>
            <person name="Braasch I."/>
            <person name="Desvignes T."/>
            <person name="Postlethwait J."/>
            <person name="Bobe J."/>
            <person name="Wedekind C."/>
            <person name="Guiguen Y."/>
        </authorList>
    </citation>
    <scope>NUCLEOTIDE SEQUENCE [LARGE SCALE GENOMIC DNA]</scope>
    <source>
        <strain evidence="15">Cs_M1</strain>
        <tissue evidence="15">Blood</tissue>
    </source>
</reference>
<evidence type="ECO:0000256" key="12">
    <source>
        <dbReference type="ARBA" id="ARBA00023180"/>
    </source>
</evidence>
<dbReference type="FunFam" id="3.90.550.50:FF:000001">
    <property type="entry name" value="Hexosyltransferase"/>
    <property type="match status" value="1"/>
</dbReference>
<keyword evidence="7 13" id="KW-0735">Signal-anchor</keyword>
<name>A0AAN8QD90_9TELE</name>
<dbReference type="PANTHER" id="PTHR11214:SF115">
    <property type="entry name" value="HEXOSYLTRANSFERASE"/>
    <property type="match status" value="1"/>
</dbReference>
<keyword evidence="11 13" id="KW-0472">Membrane</keyword>
<dbReference type="AlphaFoldDB" id="A0AAN8QD90"/>